<gene>
    <name evidence="2" type="ORF">OLEA9_A086973</name>
</gene>
<dbReference type="AlphaFoldDB" id="A0A8S0SPC1"/>
<dbReference type="Proteomes" id="UP000594638">
    <property type="component" value="Unassembled WGS sequence"/>
</dbReference>
<feature type="compositionally biased region" description="Basic and acidic residues" evidence="1">
    <location>
        <begin position="47"/>
        <end position="66"/>
    </location>
</feature>
<protein>
    <submittedName>
        <fullName evidence="2">Uncharacterized protein</fullName>
    </submittedName>
</protein>
<proteinExistence type="predicted"/>
<evidence type="ECO:0000313" key="3">
    <source>
        <dbReference type="Proteomes" id="UP000594638"/>
    </source>
</evidence>
<reference evidence="2 3" key="1">
    <citation type="submission" date="2019-12" db="EMBL/GenBank/DDBJ databases">
        <authorList>
            <person name="Alioto T."/>
            <person name="Alioto T."/>
            <person name="Gomez Garrido J."/>
        </authorList>
    </citation>
    <scope>NUCLEOTIDE SEQUENCE [LARGE SCALE GENOMIC DNA]</scope>
</reference>
<dbReference type="Gramene" id="OE9A086973T1">
    <property type="protein sequence ID" value="OE9A086973C1"/>
    <property type="gene ID" value="OE9A086973"/>
</dbReference>
<keyword evidence="3" id="KW-1185">Reference proteome</keyword>
<sequence>MRNHRFVEVAISEDEDDVPLASCRSVGGQNQRKRKRLHLDNDDFEVEKEKPKETKKKEEILEPEDKSENEEVTALGFQGDEKGRGIIISRYAVFSFAF</sequence>
<name>A0A8S0SPC1_OLEEU</name>
<feature type="region of interest" description="Disordered" evidence="1">
    <location>
        <begin position="20"/>
        <end position="71"/>
    </location>
</feature>
<evidence type="ECO:0000256" key="1">
    <source>
        <dbReference type="SAM" id="MobiDB-lite"/>
    </source>
</evidence>
<evidence type="ECO:0000313" key="2">
    <source>
        <dbReference type="EMBL" id="CAA2994126.1"/>
    </source>
</evidence>
<dbReference type="EMBL" id="CACTIH010005467">
    <property type="protein sequence ID" value="CAA2994126.1"/>
    <property type="molecule type" value="Genomic_DNA"/>
</dbReference>
<accession>A0A8S0SPC1</accession>
<comment type="caution">
    <text evidence="2">The sequence shown here is derived from an EMBL/GenBank/DDBJ whole genome shotgun (WGS) entry which is preliminary data.</text>
</comment>
<organism evidence="2 3">
    <name type="scientific">Olea europaea subsp. europaea</name>
    <dbReference type="NCBI Taxonomy" id="158383"/>
    <lineage>
        <taxon>Eukaryota</taxon>
        <taxon>Viridiplantae</taxon>
        <taxon>Streptophyta</taxon>
        <taxon>Embryophyta</taxon>
        <taxon>Tracheophyta</taxon>
        <taxon>Spermatophyta</taxon>
        <taxon>Magnoliopsida</taxon>
        <taxon>eudicotyledons</taxon>
        <taxon>Gunneridae</taxon>
        <taxon>Pentapetalae</taxon>
        <taxon>asterids</taxon>
        <taxon>lamiids</taxon>
        <taxon>Lamiales</taxon>
        <taxon>Oleaceae</taxon>
        <taxon>Oleeae</taxon>
        <taxon>Olea</taxon>
    </lineage>
</organism>